<keyword evidence="5 14" id="KW-0732">Signal</keyword>
<dbReference type="InterPro" id="IPR033116">
    <property type="entry name" value="TRYPSIN_SER"/>
</dbReference>
<gene>
    <name evidence="17" type="primary">LOC117566757</name>
</gene>
<dbReference type="Proteomes" id="UP000515160">
    <property type="component" value="Chromosome 3"/>
</dbReference>
<dbReference type="GO" id="GO:0006508">
    <property type="term" value="P:proteolysis"/>
    <property type="evidence" value="ECO:0007669"/>
    <property type="project" value="UniProtKB-KW"/>
</dbReference>
<keyword evidence="9" id="KW-1015">Disulfide bond</keyword>
<organism evidence="16 17">
    <name type="scientific">Drosophila albomicans</name>
    <name type="common">Fruit fly</name>
    <dbReference type="NCBI Taxonomy" id="7291"/>
    <lineage>
        <taxon>Eukaryota</taxon>
        <taxon>Metazoa</taxon>
        <taxon>Ecdysozoa</taxon>
        <taxon>Arthropoda</taxon>
        <taxon>Hexapoda</taxon>
        <taxon>Insecta</taxon>
        <taxon>Pterygota</taxon>
        <taxon>Neoptera</taxon>
        <taxon>Endopterygota</taxon>
        <taxon>Diptera</taxon>
        <taxon>Brachycera</taxon>
        <taxon>Muscomorpha</taxon>
        <taxon>Ephydroidea</taxon>
        <taxon>Drosophilidae</taxon>
        <taxon>Drosophila</taxon>
    </lineage>
</organism>
<dbReference type="InterPro" id="IPR001254">
    <property type="entry name" value="Trypsin_dom"/>
</dbReference>
<dbReference type="EC" id="3.4.21.4" evidence="11"/>
<evidence type="ECO:0000313" key="17">
    <source>
        <dbReference type="RefSeq" id="XP_051861445.1"/>
    </source>
</evidence>
<dbReference type="PROSITE" id="PS00134">
    <property type="entry name" value="TRYPSIN_HIS"/>
    <property type="match status" value="4"/>
</dbReference>
<evidence type="ECO:0000256" key="14">
    <source>
        <dbReference type="SAM" id="SignalP"/>
    </source>
</evidence>
<feature type="domain" description="Peptidase S1" evidence="15">
    <location>
        <begin position="1301"/>
        <end position="1524"/>
    </location>
</feature>
<dbReference type="Gene3D" id="2.40.10.10">
    <property type="entry name" value="Trypsin-like serine proteases"/>
    <property type="match status" value="10"/>
</dbReference>
<feature type="signal peptide" evidence="14">
    <location>
        <begin position="1"/>
        <end position="16"/>
    </location>
</feature>
<dbReference type="InterPro" id="IPR050430">
    <property type="entry name" value="Peptidase_S1"/>
</dbReference>
<evidence type="ECO:0000256" key="4">
    <source>
        <dbReference type="ARBA" id="ARBA00022670"/>
    </source>
</evidence>
<dbReference type="RefSeq" id="XP_051861445.1">
    <property type="nucleotide sequence ID" value="XM_052005485.1"/>
</dbReference>
<keyword evidence="4 12" id="KW-0645">Protease</keyword>
<comment type="catalytic activity">
    <reaction evidence="10">
        <text>Preferential cleavage: Arg-|-Xaa, Lys-|-Xaa.</text>
        <dbReference type="EC" id="3.4.21.4"/>
    </reaction>
</comment>
<feature type="domain" description="Peptidase S1" evidence="15">
    <location>
        <begin position="550"/>
        <end position="773"/>
    </location>
</feature>
<reference evidence="17" key="1">
    <citation type="submission" date="2025-08" db="UniProtKB">
        <authorList>
            <consortium name="RefSeq"/>
        </authorList>
    </citation>
    <scope>IDENTIFICATION</scope>
    <source>
        <strain evidence="17">15112-1751.03</strain>
        <tissue evidence="17">Whole Adult</tissue>
    </source>
</reference>
<feature type="region of interest" description="Disordered" evidence="13">
    <location>
        <begin position="466"/>
        <end position="485"/>
    </location>
</feature>
<dbReference type="PANTHER" id="PTHR24276">
    <property type="entry name" value="POLYSERASE-RELATED"/>
    <property type="match status" value="1"/>
</dbReference>
<evidence type="ECO:0000256" key="10">
    <source>
        <dbReference type="ARBA" id="ARBA00036320"/>
    </source>
</evidence>
<feature type="chain" id="PRO_5038570506" description="trypsin" evidence="14">
    <location>
        <begin position="17"/>
        <end position="1526"/>
    </location>
</feature>
<evidence type="ECO:0000256" key="12">
    <source>
        <dbReference type="RuleBase" id="RU363034"/>
    </source>
</evidence>
<sequence length="1526" mass="154974">MFKFVILLSVVACAFGAAIPEGLLPQLDGRIVGGTATTIGSFPWQISLQRSGSHSCGGSIYSANIIVTAAHCLQSVSASSLQVRAGSSYWSSGGVTSKVAAFRNHEGYNANTMVNDIAVIRLSSSLSFSSNIKAIGLASSNPSNGASASVSGWGTQSSGASSIPTQLQYINTKIVSRSVCASSSYSYGSQIRATMICAAASGKDSCQGDSGGPLVSGGQLVGVVSWGIGCAYSNYPGVYSSVADLRSWVVSAAGNVFLDIVGGVDNPRAEVGNRGVDTGIVGVGTANTPGNNTDELTTGDQWATGITLAGILAAGSSADHGRADLATIAVGRGSTHRLANDVYVDVLQLGGDGARAGGLSTPARDGGRSTVAWVGGSQTNGPNVGAEGQGRAQTDDSNIVDHGVGVVTLVVPESGNLAGNTTGAPVARAGANLKGGGGDGLQAVSSSHDDVGRVDGTTAGVAATTLEGDLPGEASDGGGSTSNDASIQLGEETLRDSGTKGAGNNRQQDHELEHFANCKMFKFVILLSVVACAFGAAIPEGLLPQLDGRIVGGTATTIGSFPWQISLQRSGSHSCGGSIYSANIIVTAAHCLQSVSASTLQVRAGSSYWSSGGVTSKVAAFRNHEGYNSNTMVNDIAVIRLSSSLSFSSNIRSIGLASSNPSNGASASVSGWGTQSSGSSSIPSQLQYVNVNIVSQSVCASSAYSYGSQIRSTMICAAASGKDACQGDSGGPLVSGGQLVGVVSWGIGCAYSNYPGVYASVADLRSWVVSAAGNVYFKELIEKSFCDMFKLLIVLSMVVYVFGNSIPHGLQELSVGRIIGGTATTISNFPWQVSLQRSGSHSCGGSVYSVSIIVTSARCLQFVPASIVQVRAGSTYWNSGGILLQVSAFRNHEGYDANTMANDIAVVRLSSSLVFSSTIKAIDLTNYAPANGDAASVSGWGTESYGSSSIPSQLQYANVNIISQSICASSSYDYGSQIKNTMICAAASGKDACQGDSGGPLVSGGVLLKMFKFVILLSVVACAFGASIPEGLLPQLDGRIVGGTATTIGSFPWQISLQRSGSHSCGGSIYSANIIVTAAHCLQSVSASTLQVRAGSSYWSSGGVTSKVAAFRNHEGYNSNTMVNDIAVIRLSSSLSFSSNIKSIGLASSNPSNGASASVSGWGTQSSGSSSIPSQLQYVNVNIVSQSVCASSAYSYGSQIRSTMICAAASGKDACQGDSGGPLVSGGQLVGVVSWGIGCAYSNYPGVYASVADLRSWVVSAAGNVYYILKMFKFVILLSVVACAFGASIPEGLLPQLDGRIVGGTATTIGSFPWQISLQRSGSHSCGGSIYSANIIVTAAHCLQSVSASTLQVRAGSTYWSSGGVTSKVAAFRNHEGYNSNTMVNDIAVIRLSSSLSFSSNIKSIGLASSNPSNGASASVSGWGTQSSGSSSIPSQLQYVNVNIVSQSACASSSYSYGSQIRATMICAAASGKDACQGDSGGPLVSGGQLVGVVSWGIGCAYSNYPGVYASVADLRSWVVSAANNI</sequence>
<evidence type="ECO:0000313" key="16">
    <source>
        <dbReference type="Proteomes" id="UP000515160"/>
    </source>
</evidence>
<dbReference type="PROSITE" id="PS00135">
    <property type="entry name" value="TRYPSIN_SER"/>
    <property type="match status" value="4"/>
</dbReference>
<evidence type="ECO:0000256" key="2">
    <source>
        <dbReference type="ARBA" id="ARBA00007664"/>
    </source>
</evidence>
<keyword evidence="16" id="KW-1185">Reference proteome</keyword>
<name>A0A9C6WBC3_DROAB</name>
<evidence type="ECO:0000256" key="13">
    <source>
        <dbReference type="SAM" id="MobiDB-lite"/>
    </source>
</evidence>
<dbReference type="FunFam" id="2.40.10.10:FF:000077">
    <property type="entry name" value="Predicted protein"/>
    <property type="match status" value="4"/>
</dbReference>
<dbReference type="OrthoDB" id="10059102at2759"/>
<dbReference type="SUPFAM" id="SSF50494">
    <property type="entry name" value="Trypsin-like serine proteases"/>
    <property type="match status" value="5"/>
</dbReference>
<evidence type="ECO:0000256" key="5">
    <source>
        <dbReference type="ARBA" id="ARBA00022729"/>
    </source>
</evidence>
<dbReference type="PROSITE" id="PS50240">
    <property type="entry name" value="TRYPSIN_DOM"/>
    <property type="match status" value="5"/>
</dbReference>
<evidence type="ECO:0000256" key="7">
    <source>
        <dbReference type="ARBA" id="ARBA00022825"/>
    </source>
</evidence>
<dbReference type="FunFam" id="2.40.10.10:FF:000068">
    <property type="entry name" value="transmembrane protease serine 2"/>
    <property type="match status" value="1"/>
</dbReference>
<dbReference type="SMART" id="SM00020">
    <property type="entry name" value="Tryp_SPc"/>
    <property type="match status" value="5"/>
</dbReference>
<feature type="domain" description="Peptidase S1" evidence="15">
    <location>
        <begin position="31"/>
        <end position="254"/>
    </location>
</feature>
<feature type="domain" description="Peptidase S1" evidence="15">
    <location>
        <begin position="1040"/>
        <end position="1263"/>
    </location>
</feature>
<evidence type="ECO:0000256" key="1">
    <source>
        <dbReference type="ARBA" id="ARBA00004239"/>
    </source>
</evidence>
<dbReference type="InterPro" id="IPR001314">
    <property type="entry name" value="Peptidase_S1A"/>
</dbReference>
<dbReference type="FunFam" id="2.40.10.10:FF:000036">
    <property type="entry name" value="Trypsin beta"/>
    <property type="match status" value="1"/>
</dbReference>
<evidence type="ECO:0000256" key="9">
    <source>
        <dbReference type="ARBA" id="ARBA00023157"/>
    </source>
</evidence>
<accession>A0A9C6WBC3</accession>
<keyword evidence="3" id="KW-0964">Secreted</keyword>
<protein>
    <recommendedName>
        <fullName evidence="11">trypsin</fullName>
        <ecNumber evidence="11">3.4.21.4</ecNumber>
    </recommendedName>
</protein>
<proteinExistence type="inferred from homology"/>
<keyword evidence="6 12" id="KW-0378">Hydrolase</keyword>
<dbReference type="Pfam" id="PF00089">
    <property type="entry name" value="Trypsin"/>
    <property type="match status" value="5"/>
</dbReference>
<dbReference type="InterPro" id="IPR009003">
    <property type="entry name" value="Peptidase_S1_PA"/>
</dbReference>
<evidence type="ECO:0000259" key="15">
    <source>
        <dbReference type="PROSITE" id="PS50240"/>
    </source>
</evidence>
<evidence type="ECO:0000256" key="11">
    <source>
        <dbReference type="ARBA" id="ARBA00038868"/>
    </source>
</evidence>
<evidence type="ECO:0000256" key="6">
    <source>
        <dbReference type="ARBA" id="ARBA00022801"/>
    </source>
</evidence>
<evidence type="ECO:0000256" key="8">
    <source>
        <dbReference type="ARBA" id="ARBA00023145"/>
    </source>
</evidence>
<keyword evidence="8" id="KW-0865">Zymogen</keyword>
<evidence type="ECO:0000256" key="3">
    <source>
        <dbReference type="ARBA" id="ARBA00022525"/>
    </source>
</evidence>
<comment type="similarity">
    <text evidence="2">Belongs to the peptidase S1 family.</text>
</comment>
<dbReference type="CDD" id="cd00190">
    <property type="entry name" value="Tryp_SPc"/>
    <property type="match status" value="5"/>
</dbReference>
<dbReference type="PANTHER" id="PTHR24276:SF91">
    <property type="entry name" value="AT26814P-RELATED"/>
    <property type="match status" value="1"/>
</dbReference>
<comment type="subcellular location">
    <subcellularLocation>
        <location evidence="1">Secreted</location>
        <location evidence="1">Extracellular space</location>
    </subcellularLocation>
</comment>
<dbReference type="InterPro" id="IPR018114">
    <property type="entry name" value="TRYPSIN_HIS"/>
</dbReference>
<dbReference type="GeneID" id="117566757"/>
<feature type="region of interest" description="Disordered" evidence="13">
    <location>
        <begin position="375"/>
        <end position="397"/>
    </location>
</feature>
<feature type="domain" description="Peptidase S1" evidence="15">
    <location>
        <begin position="818"/>
        <end position="1023"/>
    </location>
</feature>
<dbReference type="InterPro" id="IPR043504">
    <property type="entry name" value="Peptidase_S1_PA_chymotrypsin"/>
</dbReference>
<dbReference type="GO" id="GO:0004252">
    <property type="term" value="F:serine-type endopeptidase activity"/>
    <property type="evidence" value="ECO:0007669"/>
    <property type="project" value="UniProtKB-EC"/>
</dbReference>
<keyword evidence="7 12" id="KW-0720">Serine protease</keyword>
<dbReference type="GO" id="GO:0005576">
    <property type="term" value="C:extracellular region"/>
    <property type="evidence" value="ECO:0007669"/>
    <property type="project" value="UniProtKB-SubCell"/>
</dbReference>
<dbReference type="PRINTS" id="PR00722">
    <property type="entry name" value="CHYMOTRYPSIN"/>
</dbReference>